<dbReference type="Proteomes" id="UP001150581">
    <property type="component" value="Unassembled WGS sequence"/>
</dbReference>
<name>A0ACC1IH68_9FUNG</name>
<dbReference type="EC" id="5.4.99.5" evidence="1"/>
<keyword evidence="2" id="KW-1185">Reference proteome</keyword>
<organism evidence="1 2">
    <name type="scientific">Kickxella alabastrina</name>
    <dbReference type="NCBI Taxonomy" id="61397"/>
    <lineage>
        <taxon>Eukaryota</taxon>
        <taxon>Fungi</taxon>
        <taxon>Fungi incertae sedis</taxon>
        <taxon>Zoopagomycota</taxon>
        <taxon>Kickxellomycotina</taxon>
        <taxon>Kickxellomycetes</taxon>
        <taxon>Kickxellales</taxon>
        <taxon>Kickxellaceae</taxon>
        <taxon>Kickxella</taxon>
    </lineage>
</organism>
<evidence type="ECO:0000313" key="2">
    <source>
        <dbReference type="Proteomes" id="UP001150581"/>
    </source>
</evidence>
<sequence>MSRNLLILGAAPNLSELRNTLVRLEDTIIFALIERSQFKHNNSIYKANKMNFRDGYTGSFLSWFLKEVESVHAKVRRYQSPDEYPFTNNLPEPVLPPLEYPPVLVDPQEININDEIFDVYVNTVIPGITTQGDDTNYGSSATRDIECLQALSRRIHYGKFVAESKFQDPDCHDEYVRLIKEKNRDRLMELLTNSRVEELLLKRLKAKALIYGQDLSSAGLDGNGNINGSSQPLIGLRSSPSDTAEEKIKSRVDYDLVVSLYRDYVIPLTKEVEVEYLLHRLD</sequence>
<reference evidence="1" key="1">
    <citation type="submission" date="2022-07" db="EMBL/GenBank/DDBJ databases">
        <title>Phylogenomic reconstructions and comparative analyses of Kickxellomycotina fungi.</title>
        <authorList>
            <person name="Reynolds N.K."/>
            <person name="Stajich J.E."/>
            <person name="Barry K."/>
            <person name="Grigoriev I.V."/>
            <person name="Crous P."/>
            <person name="Smith M.E."/>
        </authorList>
    </citation>
    <scope>NUCLEOTIDE SEQUENCE</scope>
    <source>
        <strain evidence="1">Benny 63K</strain>
    </source>
</reference>
<proteinExistence type="predicted"/>
<comment type="caution">
    <text evidence="1">The sequence shown here is derived from an EMBL/GenBank/DDBJ whole genome shotgun (WGS) entry which is preliminary data.</text>
</comment>
<gene>
    <name evidence="1" type="primary">ARO7_2</name>
    <name evidence="1" type="ORF">LPJ66_005883</name>
</gene>
<protein>
    <submittedName>
        <fullName evidence="1">Chorismate mutase aro7</fullName>
        <ecNumber evidence="1">5.4.99.5</ecNumber>
    </submittedName>
</protein>
<keyword evidence="1" id="KW-0413">Isomerase</keyword>
<evidence type="ECO:0000313" key="1">
    <source>
        <dbReference type="EMBL" id="KAJ1893233.1"/>
    </source>
</evidence>
<accession>A0ACC1IH68</accession>
<dbReference type="EMBL" id="JANBPG010000865">
    <property type="protein sequence ID" value="KAJ1893233.1"/>
    <property type="molecule type" value="Genomic_DNA"/>
</dbReference>